<reference evidence="3 4" key="1">
    <citation type="submission" date="2024-03" db="EMBL/GenBank/DDBJ databases">
        <title>Aureococcus anophagefferens CCMP1851 and Kratosvirus quantuckense: Draft genome of a second virus-susceptible host strain in the model system.</title>
        <authorList>
            <person name="Chase E."/>
            <person name="Truchon A.R."/>
            <person name="Schepens W."/>
            <person name="Wilhelm S.W."/>
        </authorList>
    </citation>
    <scope>NUCLEOTIDE SEQUENCE [LARGE SCALE GENOMIC DNA]</scope>
    <source>
        <strain evidence="3 4">CCMP1851</strain>
    </source>
</reference>
<dbReference type="PROSITE" id="PS50077">
    <property type="entry name" value="HEAT_REPEAT"/>
    <property type="match status" value="1"/>
</dbReference>
<feature type="repeat" description="HEAT" evidence="1">
    <location>
        <begin position="10"/>
        <end position="45"/>
    </location>
</feature>
<organism evidence="3 4">
    <name type="scientific">Aureococcus anophagefferens</name>
    <name type="common">Harmful bloom alga</name>
    <dbReference type="NCBI Taxonomy" id="44056"/>
    <lineage>
        <taxon>Eukaryota</taxon>
        <taxon>Sar</taxon>
        <taxon>Stramenopiles</taxon>
        <taxon>Ochrophyta</taxon>
        <taxon>Pelagophyceae</taxon>
        <taxon>Pelagomonadales</taxon>
        <taxon>Pelagomonadaceae</taxon>
        <taxon>Aureococcus</taxon>
    </lineage>
</organism>
<sequence>MKVAIREGGAIPLLIELLKSGSADTRRSAASALETIAHANDENRVVIREAGGIPPLLARVEGGGRAATNSAWALRMLAHNNEDNAVATALARGRVEAIVELARRGSVTIRTQFSDMPSEFVTVVQDAGAGAKRKAAVVVATLFRDRVEFPVPYDIRTAIASYL</sequence>
<dbReference type="PROSITE" id="PS50176">
    <property type="entry name" value="ARM_REPEAT"/>
    <property type="match status" value="1"/>
</dbReference>
<protein>
    <recommendedName>
        <fullName evidence="5">Armadillo repeat-containing domain-containing protein</fullName>
    </recommendedName>
</protein>
<name>A0ABR1FQL0_AURAN</name>
<comment type="caution">
    <text evidence="3">The sequence shown here is derived from an EMBL/GenBank/DDBJ whole genome shotgun (WGS) entry which is preliminary data.</text>
</comment>
<dbReference type="EMBL" id="JBBJCI010000290">
    <property type="protein sequence ID" value="KAK7235698.1"/>
    <property type="molecule type" value="Genomic_DNA"/>
</dbReference>
<evidence type="ECO:0000313" key="4">
    <source>
        <dbReference type="Proteomes" id="UP001363151"/>
    </source>
</evidence>
<dbReference type="Proteomes" id="UP001363151">
    <property type="component" value="Unassembled WGS sequence"/>
</dbReference>
<gene>
    <name evidence="3" type="ORF">SO694_0006701</name>
</gene>
<dbReference type="PANTHER" id="PTHR23315:SF7">
    <property type="entry name" value="U-BOX DOMAIN-CONTAINING PROTEIN 4"/>
    <property type="match status" value="1"/>
</dbReference>
<evidence type="ECO:0000256" key="1">
    <source>
        <dbReference type="PROSITE-ProRule" id="PRU00103"/>
    </source>
</evidence>
<feature type="repeat" description="ARM" evidence="2">
    <location>
        <begin position="9"/>
        <end position="51"/>
    </location>
</feature>
<accession>A0ABR1FQL0</accession>
<dbReference type="PANTHER" id="PTHR23315">
    <property type="entry name" value="U BOX DOMAIN-CONTAINING"/>
    <property type="match status" value="1"/>
</dbReference>
<dbReference type="Pfam" id="PF00514">
    <property type="entry name" value="Arm"/>
    <property type="match status" value="1"/>
</dbReference>
<keyword evidence="4" id="KW-1185">Reference proteome</keyword>
<dbReference type="InterPro" id="IPR011989">
    <property type="entry name" value="ARM-like"/>
</dbReference>
<evidence type="ECO:0000256" key="2">
    <source>
        <dbReference type="PROSITE-ProRule" id="PRU00259"/>
    </source>
</evidence>
<proteinExistence type="predicted"/>
<evidence type="ECO:0008006" key="5">
    <source>
        <dbReference type="Google" id="ProtNLM"/>
    </source>
</evidence>
<evidence type="ECO:0000313" key="3">
    <source>
        <dbReference type="EMBL" id="KAK7235698.1"/>
    </source>
</evidence>
<dbReference type="SUPFAM" id="SSF48371">
    <property type="entry name" value="ARM repeat"/>
    <property type="match status" value="1"/>
</dbReference>
<dbReference type="InterPro" id="IPR016024">
    <property type="entry name" value="ARM-type_fold"/>
</dbReference>
<dbReference type="InterPro" id="IPR021133">
    <property type="entry name" value="HEAT_type_2"/>
</dbReference>
<dbReference type="Gene3D" id="1.25.10.10">
    <property type="entry name" value="Leucine-rich Repeat Variant"/>
    <property type="match status" value="1"/>
</dbReference>
<dbReference type="InterPro" id="IPR000225">
    <property type="entry name" value="Armadillo"/>
</dbReference>
<dbReference type="SMART" id="SM00185">
    <property type="entry name" value="ARM"/>
    <property type="match status" value="2"/>
</dbReference>